<dbReference type="InterPro" id="IPR021255">
    <property type="entry name" value="DUF2807"/>
</dbReference>
<evidence type="ECO:0000259" key="1">
    <source>
        <dbReference type="Pfam" id="PF10988"/>
    </source>
</evidence>
<accession>H6RDU1</accession>
<feature type="domain" description="Putative auto-transporter adhesin head GIN" evidence="1">
    <location>
        <begin position="44"/>
        <end position="238"/>
    </location>
</feature>
<reference evidence="2" key="2">
    <citation type="submission" date="2012-02" db="EMBL/GenBank/DDBJ databases">
        <authorList>
            <person name="Genoscope - CEA"/>
        </authorList>
    </citation>
    <scope>NUCLEOTIDE SEQUENCE</scope>
</reference>
<evidence type="ECO:0000313" key="2">
    <source>
        <dbReference type="EMBL" id="CCF99202.1"/>
    </source>
</evidence>
<dbReference type="AlphaFoldDB" id="H6RDU1"/>
<name>H6RDU1_9BACT</name>
<proteinExistence type="predicted"/>
<gene>
    <name evidence="2" type="ORF">VIS_S3ASA20023</name>
</gene>
<organism evidence="2">
    <name type="scientific">uncultured Flavobacteriia bacterium</name>
    <dbReference type="NCBI Taxonomy" id="212695"/>
    <lineage>
        <taxon>Bacteria</taxon>
        <taxon>Pseudomonadati</taxon>
        <taxon>Bacteroidota</taxon>
        <taxon>Flavobacteriia</taxon>
        <taxon>environmental samples</taxon>
    </lineage>
</organism>
<dbReference type="Pfam" id="PF10988">
    <property type="entry name" value="DUF2807"/>
    <property type="match status" value="1"/>
</dbReference>
<reference evidence="2" key="1">
    <citation type="journal article" date="2012" name="Environ. Microbiol.">
        <title>Genomic content of uncultured Bacteroidetes from contrasting oceanic provinces in the North Atlantic Ocean.</title>
        <authorList>
            <person name="Gomez-Pereira P.R."/>
            <person name="Schuler M."/>
            <person name="Fuchs B.M."/>
            <person name="Bennke C."/>
            <person name="Teeling H."/>
            <person name="Waldmann J."/>
            <person name="Richter M."/>
            <person name="Barbe V."/>
            <person name="Bataille E."/>
            <person name="Glockner F.O."/>
            <person name="Amann R."/>
        </authorList>
    </citation>
    <scope>NUCLEOTIDE SEQUENCE</scope>
</reference>
<dbReference type="Gene3D" id="2.160.20.120">
    <property type="match status" value="1"/>
</dbReference>
<dbReference type="PROSITE" id="PS51257">
    <property type="entry name" value="PROKAR_LIPOPROTEIN"/>
    <property type="match status" value="1"/>
</dbReference>
<protein>
    <recommendedName>
        <fullName evidence="1">Putative auto-transporter adhesin head GIN domain-containing protein</fullName>
    </recommendedName>
</protein>
<sequence length="256" mass="28392">MIFYLNRFVYSLVLLGFISCDSEHASPCFQSAGTTIIEEFDLDAFNAIRVAGDMQLIIKQGETQQVEVKSGEHIIDEVKLTVEDSLLVARYDDGCNLARDYGVTQLIVTLPELKMLRNASSYDVIGEGTLRFAQLQLESNTLDADDDILYNTSGFDLSVHNQRLTLSANGKALFRLKGKTEILSVNFADKTARLEGRELIAQQVEVFHRSANAIIVNPQRSLSGIITGPGDLISVNRPASVEVNERFTGKLIFENQ</sequence>
<dbReference type="EMBL" id="FO117573">
    <property type="protein sequence ID" value="CCF99202.1"/>
    <property type="molecule type" value="Genomic_DNA"/>
</dbReference>